<accession>A0A2S0IE21</accession>
<reference evidence="1 2" key="1">
    <citation type="submission" date="2017-09" db="EMBL/GenBank/DDBJ databases">
        <title>Genomic, metabolic, and phenotypic characteristics of bacterial isolates from the natural microbiome of the model nematode Caenorhabditis elegans.</title>
        <authorList>
            <person name="Zimmermann J."/>
            <person name="Obeng N."/>
            <person name="Yang W."/>
            <person name="Obeng O."/>
            <person name="Kissoyan K."/>
            <person name="Pees B."/>
            <person name="Dirksen P."/>
            <person name="Hoppner M."/>
            <person name="Franke A."/>
            <person name="Rosenstiel P."/>
            <person name="Leippe M."/>
            <person name="Dierking K."/>
            <person name="Kaleta C."/>
            <person name="Schulenburg H."/>
        </authorList>
    </citation>
    <scope>NUCLEOTIDE SEQUENCE [LARGE SCALE GENOMIC DNA]</scope>
    <source>
        <strain evidence="1 2">MYb73</strain>
    </source>
</reference>
<dbReference type="Proteomes" id="UP000239477">
    <property type="component" value="Chromosome"/>
</dbReference>
<dbReference type="RefSeq" id="WP_105240858.1">
    <property type="nucleotide sequence ID" value="NZ_CP023270.1"/>
</dbReference>
<dbReference type="AlphaFoldDB" id="A0A2S0IE21"/>
<evidence type="ECO:0000313" key="1">
    <source>
        <dbReference type="EMBL" id="AVJ30234.1"/>
    </source>
</evidence>
<organism evidence="1 2">
    <name type="scientific">Achromobacter spanius</name>
    <dbReference type="NCBI Taxonomy" id="217203"/>
    <lineage>
        <taxon>Bacteria</taxon>
        <taxon>Pseudomonadati</taxon>
        <taxon>Pseudomonadota</taxon>
        <taxon>Betaproteobacteria</taxon>
        <taxon>Burkholderiales</taxon>
        <taxon>Alcaligenaceae</taxon>
        <taxon>Achromobacter</taxon>
    </lineage>
</organism>
<name>A0A2S0IE21_9BURK</name>
<evidence type="ECO:0000313" key="2">
    <source>
        <dbReference type="Proteomes" id="UP000239477"/>
    </source>
</evidence>
<dbReference type="OrthoDB" id="8481694at2"/>
<sequence length="198" mass="21552">MAAQDPSMTGPDGEAYNIRAASYFVLQAEHRCAACAKMSRVAALAVPPGHESTEGELELDEDDADSPGLDPQAFHDWLFGPAQWQAMPGPAMISSTRALAPEVAKTLRTLAPFYRQNPAQSGEWCNFCEHCDQPVWDGALYPTPGQAFCPKDAAAAAQVSPQRIDAPFAAFFGMCWTDSYRNKWPLFARLGYACSEAE</sequence>
<protein>
    <submittedName>
        <fullName evidence="1">Uncharacterized protein</fullName>
    </submittedName>
</protein>
<gene>
    <name evidence="1" type="ORF">CLM73_25765</name>
</gene>
<proteinExistence type="predicted"/>
<keyword evidence="2" id="KW-1185">Reference proteome</keyword>
<dbReference type="EMBL" id="CP023270">
    <property type="protein sequence ID" value="AVJ30234.1"/>
    <property type="molecule type" value="Genomic_DNA"/>
</dbReference>